<evidence type="ECO:0000256" key="1">
    <source>
        <dbReference type="ARBA" id="ARBA00022491"/>
    </source>
</evidence>
<dbReference type="InterPro" id="IPR009057">
    <property type="entry name" value="Homeodomain-like_sf"/>
</dbReference>
<dbReference type="FunFam" id="1.10.10.60:FF:000132">
    <property type="entry name" value="AraC family transcriptional regulator"/>
    <property type="match status" value="1"/>
</dbReference>
<dbReference type="Pfam" id="PF07883">
    <property type="entry name" value="Cupin_2"/>
    <property type="match status" value="1"/>
</dbReference>
<dbReference type="CDD" id="cd06124">
    <property type="entry name" value="cupin_NimR-like_N"/>
    <property type="match status" value="1"/>
</dbReference>
<keyword evidence="1" id="KW-0678">Repressor</keyword>
<evidence type="ECO:0000256" key="4">
    <source>
        <dbReference type="ARBA" id="ARBA00023163"/>
    </source>
</evidence>
<keyword evidence="4" id="KW-0804">Transcription</keyword>
<dbReference type="InterPro" id="IPR018060">
    <property type="entry name" value="HTH_AraC"/>
</dbReference>
<dbReference type="SUPFAM" id="SSF46689">
    <property type="entry name" value="Homeodomain-like"/>
    <property type="match status" value="1"/>
</dbReference>
<reference evidence="8" key="1">
    <citation type="submission" date="2021-06" db="EMBL/GenBank/DDBJ databases">
        <authorList>
            <person name="Arsene-Ploetze F."/>
        </authorList>
    </citation>
    <scope>NUCLEOTIDE SEQUENCE</scope>
    <source>
        <strain evidence="8">SBRY1</strain>
    </source>
</reference>
<evidence type="ECO:0000313" key="9">
    <source>
        <dbReference type="Proteomes" id="UP001153328"/>
    </source>
</evidence>
<dbReference type="Proteomes" id="UP001153328">
    <property type="component" value="Unassembled WGS sequence"/>
</dbReference>
<evidence type="ECO:0000256" key="6">
    <source>
        <dbReference type="ARBA" id="ARBA00079449"/>
    </source>
</evidence>
<dbReference type="GO" id="GO:0043565">
    <property type="term" value="F:sequence-specific DNA binding"/>
    <property type="evidence" value="ECO:0007669"/>
    <property type="project" value="InterPro"/>
</dbReference>
<dbReference type="SMART" id="SM00342">
    <property type="entry name" value="HTH_ARAC"/>
    <property type="match status" value="1"/>
</dbReference>
<comment type="caution">
    <text evidence="8">The sequence shown here is derived from an EMBL/GenBank/DDBJ whole genome shotgun (WGS) entry which is preliminary data.</text>
</comment>
<dbReference type="RefSeq" id="WP_205045970.1">
    <property type="nucleotide sequence ID" value="NZ_CAJVAX010000004.1"/>
</dbReference>
<gene>
    <name evidence="8" type="ORF">SBRY_120107</name>
</gene>
<dbReference type="InterPro" id="IPR014710">
    <property type="entry name" value="RmlC-like_jellyroll"/>
</dbReference>
<dbReference type="Gene3D" id="2.60.120.10">
    <property type="entry name" value="Jelly Rolls"/>
    <property type="match status" value="1"/>
</dbReference>
<evidence type="ECO:0000259" key="7">
    <source>
        <dbReference type="PROSITE" id="PS01124"/>
    </source>
</evidence>
<dbReference type="InterPro" id="IPR011051">
    <property type="entry name" value="RmlC_Cupin_sf"/>
</dbReference>
<dbReference type="PANTHER" id="PTHR11019:SF199">
    <property type="entry name" value="HTH-TYPE TRANSCRIPTIONAL REGULATOR NIMR"/>
    <property type="match status" value="1"/>
</dbReference>
<evidence type="ECO:0000313" key="8">
    <source>
        <dbReference type="EMBL" id="CAG7618126.1"/>
    </source>
</evidence>
<accession>A0A9W4E320</accession>
<dbReference type="InterPro" id="IPR013096">
    <property type="entry name" value="Cupin_2"/>
</dbReference>
<dbReference type="PROSITE" id="PS01124">
    <property type="entry name" value="HTH_ARAC_FAMILY_2"/>
    <property type="match status" value="1"/>
</dbReference>
<evidence type="ECO:0000256" key="3">
    <source>
        <dbReference type="ARBA" id="ARBA00023125"/>
    </source>
</evidence>
<dbReference type="EMBL" id="CAJVAX010000004">
    <property type="protein sequence ID" value="CAG7618126.1"/>
    <property type="molecule type" value="Genomic_DNA"/>
</dbReference>
<proteinExistence type="predicted"/>
<dbReference type="Pfam" id="PF12833">
    <property type="entry name" value="HTH_18"/>
    <property type="match status" value="1"/>
</dbReference>
<dbReference type="PANTHER" id="PTHR11019">
    <property type="entry name" value="HTH-TYPE TRANSCRIPTIONAL REGULATOR NIMR"/>
    <property type="match status" value="1"/>
</dbReference>
<keyword evidence="2" id="KW-0805">Transcription regulation</keyword>
<evidence type="ECO:0000256" key="2">
    <source>
        <dbReference type="ARBA" id="ARBA00023015"/>
    </source>
</evidence>
<dbReference type="AlphaFoldDB" id="A0A9W4E320"/>
<dbReference type="GO" id="GO:0003700">
    <property type="term" value="F:DNA-binding transcription factor activity"/>
    <property type="evidence" value="ECO:0007669"/>
    <property type="project" value="InterPro"/>
</dbReference>
<feature type="domain" description="HTH araC/xylS-type" evidence="7">
    <location>
        <begin position="166"/>
        <end position="263"/>
    </location>
</feature>
<evidence type="ECO:0000256" key="5">
    <source>
        <dbReference type="ARBA" id="ARBA00074140"/>
    </source>
</evidence>
<keyword evidence="3" id="KW-0238">DNA-binding</keyword>
<protein>
    <recommendedName>
        <fullName evidence="5">HTH-type transcriptional regulator RipA</fullName>
    </recommendedName>
    <alternativeName>
        <fullName evidence="6">Repressor of iron proteins A</fullName>
    </alternativeName>
</protein>
<dbReference type="SUPFAM" id="SSF51182">
    <property type="entry name" value="RmlC-like cupins"/>
    <property type="match status" value="1"/>
</dbReference>
<sequence length="264" mass="29007">MPLRRQAAGRESGAASILWPAGGRHQWSAGQGSQAHTHTSGHLLYAARGVLSVHTDRGTSVVPANRVAWVPAGVAHHHRAHSATDMRVLFLPHSYDRLMPGHPVVLLADGLTRELLLTLTGPRSYDDPAPEDRGPLARMRRVLVDELREAREQPLHIPEPVDDRLRAVARRLQDDPGDRTPLPGLGRAVGASSRTLSRLFQRELGMTFYQWRTQIRLCHALVLLADGHDISHVAHACGWANPSSFIAAFTDLVGTTPGRYQHQG</sequence>
<organism evidence="8 9">
    <name type="scientific">Actinacidiphila bryophytorum</name>
    <dbReference type="NCBI Taxonomy" id="1436133"/>
    <lineage>
        <taxon>Bacteria</taxon>
        <taxon>Bacillati</taxon>
        <taxon>Actinomycetota</taxon>
        <taxon>Actinomycetes</taxon>
        <taxon>Kitasatosporales</taxon>
        <taxon>Streptomycetaceae</taxon>
        <taxon>Actinacidiphila</taxon>
    </lineage>
</organism>
<dbReference type="Gene3D" id="1.10.10.60">
    <property type="entry name" value="Homeodomain-like"/>
    <property type="match status" value="1"/>
</dbReference>
<name>A0A9W4E320_9ACTN</name>
<keyword evidence="9" id="KW-1185">Reference proteome</keyword>